<dbReference type="EMBL" id="AEIU01000108">
    <property type="protein sequence ID" value="EFP95065.1"/>
    <property type="molecule type" value="Genomic_DNA"/>
</dbReference>
<accession>E3BPH6</accession>
<gene>
    <name evidence="2" type="ORF">VIBC2010_04112</name>
</gene>
<keyword evidence="1" id="KW-0732">Signal</keyword>
<dbReference type="eggNOG" id="ENOG5031P3S">
    <property type="taxonomic scope" value="Bacteria"/>
</dbReference>
<comment type="caution">
    <text evidence="2">The sequence shown here is derived from an EMBL/GenBank/DDBJ whole genome shotgun (WGS) entry which is preliminary data.</text>
</comment>
<dbReference type="RefSeq" id="WP_009603081.1">
    <property type="nucleotide sequence ID" value="NZ_AEIU01000108.1"/>
</dbReference>
<feature type="chain" id="PRO_5003166606" evidence="1">
    <location>
        <begin position="22"/>
        <end position="299"/>
    </location>
</feature>
<evidence type="ECO:0000313" key="2">
    <source>
        <dbReference type="EMBL" id="EFP95065.1"/>
    </source>
</evidence>
<dbReference type="Proteomes" id="UP000002943">
    <property type="component" value="Unassembled WGS sequence"/>
</dbReference>
<dbReference type="PROSITE" id="PS01047">
    <property type="entry name" value="HMA_1"/>
    <property type="match status" value="1"/>
</dbReference>
<keyword evidence="3" id="KW-1185">Reference proteome</keyword>
<dbReference type="OrthoDB" id="8582370at2"/>
<sequence length="299" mass="34119">MIIIKKFSIILCVLIAQHAWSANVTVTKITDKESLVPSKLNNTVDRIISAYSGANRKYYAQPENQWAKKEVRVGLDSLQKRSIARFEYKYGSTKRIYHSFSGETLLNKPLVNNGGAAKEQFKTWSQEEMRENEVLVGNKISEADYENVERYFKASSFKQANDAEIKALRQIETDISEGIIPAGGKLTVYVNQIPCESCMPLFEEQLKEWPEIASAEVSYLPQNKSYFSKTTSHEMLYQDNDAYRYSYDRGAIAETTEEETLQGAFTTHRLNKTRYGNFLEEYNNTEQIAAQEEATACAI</sequence>
<reference evidence="2 3" key="1">
    <citation type="journal article" date="2012" name="Int. J. Syst. Evol. Microbiol.">
        <title>Vibrio caribbeanicus sp. nov., isolated from the marine sponge Scleritoderma cyanea.</title>
        <authorList>
            <person name="Hoffmann M."/>
            <person name="Monday S.R."/>
            <person name="Allard M.W."/>
            <person name="Strain E.A."/>
            <person name="Whittaker P."/>
            <person name="Naum M."/>
            <person name="McCarthy P.J."/>
            <person name="Lopez J.V."/>
            <person name="Fischer M."/>
            <person name="Brown E.W."/>
        </authorList>
    </citation>
    <scope>NUCLEOTIDE SEQUENCE [LARGE SCALE GENOMIC DNA]</scope>
    <source>
        <strain evidence="2 3">ATCC BAA-2122</strain>
    </source>
</reference>
<evidence type="ECO:0000313" key="3">
    <source>
        <dbReference type="Proteomes" id="UP000002943"/>
    </source>
</evidence>
<evidence type="ECO:0000256" key="1">
    <source>
        <dbReference type="SAM" id="SignalP"/>
    </source>
</evidence>
<organism evidence="2 3">
    <name type="scientific">Vibrio caribbeanicus ATCC BAA-2122</name>
    <dbReference type="NCBI Taxonomy" id="796620"/>
    <lineage>
        <taxon>Bacteria</taxon>
        <taxon>Pseudomonadati</taxon>
        <taxon>Pseudomonadota</taxon>
        <taxon>Gammaproteobacteria</taxon>
        <taxon>Vibrionales</taxon>
        <taxon>Vibrionaceae</taxon>
        <taxon>Vibrio</taxon>
    </lineage>
</organism>
<name>E3BPH6_9VIBR</name>
<dbReference type="GO" id="GO:0046872">
    <property type="term" value="F:metal ion binding"/>
    <property type="evidence" value="ECO:0007669"/>
    <property type="project" value="InterPro"/>
</dbReference>
<protein>
    <submittedName>
        <fullName evidence="2">Uncharacterized protein</fullName>
    </submittedName>
</protein>
<dbReference type="AlphaFoldDB" id="E3BPH6"/>
<proteinExistence type="predicted"/>
<feature type="signal peptide" evidence="1">
    <location>
        <begin position="1"/>
        <end position="21"/>
    </location>
</feature>
<dbReference type="InterPro" id="IPR017969">
    <property type="entry name" value="Heavy-metal-associated_CS"/>
</dbReference>